<keyword evidence="1" id="KW-0676">Redox-active center</keyword>
<name>A0A930YUQ9_9FLAO</name>
<feature type="domain" description="Thioredoxin" evidence="2">
    <location>
        <begin position="28"/>
        <end position="176"/>
    </location>
</feature>
<dbReference type="InterPro" id="IPR013766">
    <property type="entry name" value="Thioredoxin_domain"/>
</dbReference>
<dbReference type="AlphaFoldDB" id="A0A930YUQ9"/>
<organism evidence="3 4">
    <name type="scientific">Planobacterium oryzisoli</name>
    <dbReference type="NCBI Taxonomy" id="2771435"/>
    <lineage>
        <taxon>Bacteria</taxon>
        <taxon>Pseudomonadati</taxon>
        <taxon>Bacteroidota</taxon>
        <taxon>Flavobacteriia</taxon>
        <taxon>Flavobacteriales</taxon>
        <taxon>Weeksellaceae</taxon>
        <taxon>Chryseobacterium group</taxon>
        <taxon>Chryseobacterium</taxon>
    </lineage>
</organism>
<evidence type="ECO:0000259" key="2">
    <source>
        <dbReference type="PROSITE" id="PS51352"/>
    </source>
</evidence>
<dbReference type="CDD" id="cd02966">
    <property type="entry name" value="TlpA_like_family"/>
    <property type="match status" value="1"/>
</dbReference>
<dbReference type="PROSITE" id="PS51352">
    <property type="entry name" value="THIOREDOXIN_2"/>
    <property type="match status" value="1"/>
</dbReference>
<dbReference type="PROSITE" id="PS00194">
    <property type="entry name" value="THIOREDOXIN_1"/>
    <property type="match status" value="1"/>
</dbReference>
<dbReference type="RefSeq" id="WP_194738663.1">
    <property type="nucleotide sequence ID" value="NZ_JADKYY010000003.1"/>
</dbReference>
<comment type="caution">
    <text evidence="3">The sequence shown here is derived from an EMBL/GenBank/DDBJ whole genome shotgun (WGS) entry which is preliminary data.</text>
</comment>
<protein>
    <submittedName>
        <fullName evidence="3">TlpA family protein disulfide reductase</fullName>
    </submittedName>
</protein>
<accession>A0A930YUQ9</accession>
<dbReference type="InterPro" id="IPR036249">
    <property type="entry name" value="Thioredoxin-like_sf"/>
</dbReference>
<evidence type="ECO:0000313" key="3">
    <source>
        <dbReference type="EMBL" id="MBF5026728.1"/>
    </source>
</evidence>
<dbReference type="InterPro" id="IPR000866">
    <property type="entry name" value="AhpC/TSA"/>
</dbReference>
<keyword evidence="4" id="KW-1185">Reference proteome</keyword>
<dbReference type="InterPro" id="IPR050553">
    <property type="entry name" value="Thioredoxin_ResA/DsbE_sf"/>
</dbReference>
<reference evidence="3" key="1">
    <citation type="submission" date="2020-11" db="EMBL/GenBank/DDBJ databases">
        <title>Genome seq and assembly of Planobacterium sp.</title>
        <authorList>
            <person name="Chhetri G."/>
        </authorList>
    </citation>
    <scope>NUCLEOTIDE SEQUENCE</scope>
    <source>
        <strain evidence="3">GCR5</strain>
    </source>
</reference>
<evidence type="ECO:0000256" key="1">
    <source>
        <dbReference type="ARBA" id="ARBA00023284"/>
    </source>
</evidence>
<sequence>MKKNLIYFIVLALLGAVFFIPGVKDNLFPVAEIESAVKVEDKDYDVVLKGVNVPSTNLKNLRGKKLMFLNFWGTWCAPCREEWPSIEALYQSKKDDMEFVLIAMLDQEQDVRKFIKENNYTAPVYLAQSPIEGKILPKVYPTTFILDPSGRIISKETSTKDWNAQSVHDFLAPFLK</sequence>
<dbReference type="GO" id="GO:0016209">
    <property type="term" value="F:antioxidant activity"/>
    <property type="evidence" value="ECO:0007669"/>
    <property type="project" value="InterPro"/>
</dbReference>
<proteinExistence type="predicted"/>
<dbReference type="Pfam" id="PF00578">
    <property type="entry name" value="AhpC-TSA"/>
    <property type="match status" value="1"/>
</dbReference>
<evidence type="ECO:0000313" key="4">
    <source>
        <dbReference type="Proteomes" id="UP000694480"/>
    </source>
</evidence>
<gene>
    <name evidence="3" type="ORF">IC612_02820</name>
</gene>
<dbReference type="EMBL" id="JADKYY010000003">
    <property type="protein sequence ID" value="MBF5026728.1"/>
    <property type="molecule type" value="Genomic_DNA"/>
</dbReference>
<dbReference type="GO" id="GO:0016491">
    <property type="term" value="F:oxidoreductase activity"/>
    <property type="evidence" value="ECO:0007669"/>
    <property type="project" value="InterPro"/>
</dbReference>
<dbReference type="PANTHER" id="PTHR42852:SF13">
    <property type="entry name" value="PROTEIN DIPZ"/>
    <property type="match status" value="1"/>
</dbReference>
<dbReference type="PANTHER" id="PTHR42852">
    <property type="entry name" value="THIOL:DISULFIDE INTERCHANGE PROTEIN DSBE"/>
    <property type="match status" value="1"/>
</dbReference>
<dbReference type="Gene3D" id="3.40.30.10">
    <property type="entry name" value="Glutaredoxin"/>
    <property type="match status" value="1"/>
</dbReference>
<dbReference type="SUPFAM" id="SSF52833">
    <property type="entry name" value="Thioredoxin-like"/>
    <property type="match status" value="1"/>
</dbReference>
<dbReference type="InterPro" id="IPR017937">
    <property type="entry name" value="Thioredoxin_CS"/>
</dbReference>
<dbReference type="Proteomes" id="UP000694480">
    <property type="component" value="Unassembled WGS sequence"/>
</dbReference>